<organism evidence="3 4">
    <name type="scientific">Phellinidium pouzarii</name>
    <dbReference type="NCBI Taxonomy" id="167371"/>
    <lineage>
        <taxon>Eukaryota</taxon>
        <taxon>Fungi</taxon>
        <taxon>Dikarya</taxon>
        <taxon>Basidiomycota</taxon>
        <taxon>Agaricomycotina</taxon>
        <taxon>Agaricomycetes</taxon>
        <taxon>Hymenochaetales</taxon>
        <taxon>Hymenochaetaceae</taxon>
        <taxon>Phellinidium</taxon>
    </lineage>
</organism>
<protein>
    <recommendedName>
        <fullName evidence="2">DUF6593 domain-containing protein</fullName>
    </recommendedName>
</protein>
<dbReference type="InterPro" id="IPR046528">
    <property type="entry name" value="DUF6593"/>
</dbReference>
<gene>
    <name evidence="3" type="ORF">EW145_g8063</name>
</gene>
<evidence type="ECO:0000313" key="4">
    <source>
        <dbReference type="Proteomes" id="UP000308199"/>
    </source>
</evidence>
<dbReference type="AlphaFoldDB" id="A0A4S4KA67"/>
<sequence length="152" mass="16617">ARLALCRAHFLHGALWARAAIVLDFGPGGVPGTVLFMQQSVSMPMGHWMRKTGQVGKPIERSFKCSDGQEYKWVHQASAEAEWVCTTTSSDYVVAQYKLRSPEEPTYASSSGNMFTVYESYGHVTTGASVVVLVCAVARFADRRAVSPSLQP</sequence>
<reference evidence="3 4" key="1">
    <citation type="submission" date="2019-02" db="EMBL/GenBank/DDBJ databases">
        <title>Genome sequencing of the rare red list fungi Phellinidium pouzarii.</title>
        <authorList>
            <person name="Buettner E."/>
            <person name="Kellner H."/>
        </authorList>
    </citation>
    <scope>NUCLEOTIDE SEQUENCE [LARGE SCALE GENOMIC DNA]</scope>
    <source>
        <strain evidence="3 4">DSM 108285</strain>
    </source>
</reference>
<evidence type="ECO:0000259" key="2">
    <source>
        <dbReference type="Pfam" id="PF20236"/>
    </source>
</evidence>
<feature type="domain" description="DUF6593" evidence="2">
    <location>
        <begin position="33"/>
        <end position="102"/>
    </location>
</feature>
<name>A0A4S4KA67_9AGAM</name>
<feature type="non-terminal residue" evidence="3">
    <location>
        <position position="1"/>
    </location>
</feature>
<dbReference type="OrthoDB" id="2910790at2759"/>
<keyword evidence="1" id="KW-0732">Signal</keyword>
<keyword evidence="4" id="KW-1185">Reference proteome</keyword>
<evidence type="ECO:0000256" key="1">
    <source>
        <dbReference type="SAM" id="SignalP"/>
    </source>
</evidence>
<comment type="caution">
    <text evidence="3">The sequence shown here is derived from an EMBL/GenBank/DDBJ whole genome shotgun (WGS) entry which is preliminary data.</text>
</comment>
<proteinExistence type="predicted"/>
<accession>A0A4S4KA67</accession>
<feature type="chain" id="PRO_5021024746" description="DUF6593 domain-containing protein" evidence="1">
    <location>
        <begin position="20"/>
        <end position="152"/>
    </location>
</feature>
<feature type="signal peptide" evidence="1">
    <location>
        <begin position="1"/>
        <end position="19"/>
    </location>
</feature>
<dbReference type="EMBL" id="SGPK01001041">
    <property type="protein sequence ID" value="THG94858.1"/>
    <property type="molecule type" value="Genomic_DNA"/>
</dbReference>
<evidence type="ECO:0000313" key="3">
    <source>
        <dbReference type="EMBL" id="THG94858.1"/>
    </source>
</evidence>
<dbReference type="Pfam" id="PF20236">
    <property type="entry name" value="DUF6593"/>
    <property type="match status" value="1"/>
</dbReference>
<dbReference type="Proteomes" id="UP000308199">
    <property type="component" value="Unassembled WGS sequence"/>
</dbReference>